<evidence type="ECO:0000313" key="1">
    <source>
        <dbReference type="EMBL" id="KAH7856887.1"/>
    </source>
</evidence>
<name>A0ACB7YTU1_9ERIC</name>
<accession>A0ACB7YTU1</accession>
<protein>
    <submittedName>
        <fullName evidence="1">Uncharacterized protein</fullName>
    </submittedName>
</protein>
<organism evidence="1 2">
    <name type="scientific">Vaccinium darrowii</name>
    <dbReference type="NCBI Taxonomy" id="229202"/>
    <lineage>
        <taxon>Eukaryota</taxon>
        <taxon>Viridiplantae</taxon>
        <taxon>Streptophyta</taxon>
        <taxon>Embryophyta</taxon>
        <taxon>Tracheophyta</taxon>
        <taxon>Spermatophyta</taxon>
        <taxon>Magnoliopsida</taxon>
        <taxon>eudicotyledons</taxon>
        <taxon>Gunneridae</taxon>
        <taxon>Pentapetalae</taxon>
        <taxon>asterids</taxon>
        <taxon>Ericales</taxon>
        <taxon>Ericaceae</taxon>
        <taxon>Vaccinioideae</taxon>
        <taxon>Vaccinieae</taxon>
        <taxon>Vaccinium</taxon>
    </lineage>
</organism>
<dbReference type="EMBL" id="CM037153">
    <property type="protein sequence ID" value="KAH7856887.1"/>
    <property type="molecule type" value="Genomic_DNA"/>
</dbReference>
<gene>
    <name evidence="1" type="ORF">Vadar_006576</name>
</gene>
<proteinExistence type="predicted"/>
<keyword evidence="2" id="KW-1185">Reference proteome</keyword>
<sequence length="389" mass="42953">MFSSGGCIQFSFCGSPLFGKKTTHDAVLFDDVKVGSWRNGQSHPGKEPYRSLPGDILLSAEAKPESASDLQWSGRAWALASITRIPGDAKTDDVTATSFKVKASDNPGIKDGLANSHLRENDLLVWSVVDILLFGNKEKLSPDVEEIFLGYRFEKLAECFGPVTGWKPCFTSMIELLEGCVSEYEVLCDNHSVNVEELSVLCQRSKYISALRKLRSSLEELKLPSAINKEAVVNFCFHTASLILCTASNSYKLHSVAMGLLHMLVIGEAAQMKESETLILLQLPGIKHIVLIGDECQLPAMIHSDVNHEAGFGRSMFERSLRETIPEVAVPELTAEEGDKFIKKSWFRKLAHIQEKDEPIAPVHVNCDILVKPPKAETLKDVGVDPKTQ</sequence>
<reference evidence="1 2" key="1">
    <citation type="journal article" date="2021" name="Hortic Res">
        <title>High-quality reference genome and annotation aids understanding of berry development for evergreen blueberry (Vaccinium darrowii).</title>
        <authorList>
            <person name="Yu J."/>
            <person name="Hulse-Kemp A.M."/>
            <person name="Babiker E."/>
            <person name="Staton M."/>
        </authorList>
    </citation>
    <scope>NUCLEOTIDE SEQUENCE [LARGE SCALE GENOMIC DNA]</scope>
    <source>
        <strain evidence="2">cv. NJ 8807/NJ 8810</strain>
        <tissue evidence="1">Young leaf</tissue>
    </source>
</reference>
<comment type="caution">
    <text evidence="1">The sequence shown here is derived from an EMBL/GenBank/DDBJ whole genome shotgun (WGS) entry which is preliminary data.</text>
</comment>
<dbReference type="Proteomes" id="UP000828048">
    <property type="component" value="Chromosome 3"/>
</dbReference>
<evidence type="ECO:0000313" key="2">
    <source>
        <dbReference type="Proteomes" id="UP000828048"/>
    </source>
</evidence>